<evidence type="ECO:0000313" key="1">
    <source>
        <dbReference type="EMBL" id="JAD55341.1"/>
    </source>
</evidence>
<sequence>MEVGVSLQPDGMDSFRKCFADAIPSMELSAGERARVNSDIST</sequence>
<protein>
    <submittedName>
        <fullName evidence="1">Uncharacterized protein</fullName>
    </submittedName>
</protein>
<proteinExistence type="predicted"/>
<name>A0A0A9AW27_ARUDO</name>
<reference evidence="1" key="2">
    <citation type="journal article" date="2015" name="Data Brief">
        <title>Shoot transcriptome of the giant reed, Arundo donax.</title>
        <authorList>
            <person name="Barrero R.A."/>
            <person name="Guerrero F.D."/>
            <person name="Moolhuijzen P."/>
            <person name="Goolsby J.A."/>
            <person name="Tidwell J."/>
            <person name="Bellgard S.E."/>
            <person name="Bellgard M.I."/>
        </authorList>
    </citation>
    <scope>NUCLEOTIDE SEQUENCE</scope>
    <source>
        <tissue evidence="1">Shoot tissue taken approximately 20 cm above the soil surface</tissue>
    </source>
</reference>
<dbReference type="EMBL" id="GBRH01242554">
    <property type="protein sequence ID" value="JAD55341.1"/>
    <property type="molecule type" value="Transcribed_RNA"/>
</dbReference>
<accession>A0A0A9AW27</accession>
<organism evidence="1">
    <name type="scientific">Arundo donax</name>
    <name type="common">Giant reed</name>
    <name type="synonym">Donax arundinaceus</name>
    <dbReference type="NCBI Taxonomy" id="35708"/>
    <lineage>
        <taxon>Eukaryota</taxon>
        <taxon>Viridiplantae</taxon>
        <taxon>Streptophyta</taxon>
        <taxon>Embryophyta</taxon>
        <taxon>Tracheophyta</taxon>
        <taxon>Spermatophyta</taxon>
        <taxon>Magnoliopsida</taxon>
        <taxon>Liliopsida</taxon>
        <taxon>Poales</taxon>
        <taxon>Poaceae</taxon>
        <taxon>PACMAD clade</taxon>
        <taxon>Arundinoideae</taxon>
        <taxon>Arundineae</taxon>
        <taxon>Arundo</taxon>
    </lineage>
</organism>
<dbReference type="AlphaFoldDB" id="A0A0A9AW27"/>
<reference evidence="1" key="1">
    <citation type="submission" date="2014-09" db="EMBL/GenBank/DDBJ databases">
        <authorList>
            <person name="Magalhaes I.L.F."/>
            <person name="Oliveira U."/>
            <person name="Santos F.R."/>
            <person name="Vidigal T.H.D.A."/>
            <person name="Brescovit A.D."/>
            <person name="Santos A.J."/>
        </authorList>
    </citation>
    <scope>NUCLEOTIDE SEQUENCE</scope>
    <source>
        <tissue evidence="1">Shoot tissue taken approximately 20 cm above the soil surface</tissue>
    </source>
</reference>